<comment type="similarity">
    <text evidence="1">Belongs to the sigma-70 factor family. ECF subfamily.</text>
</comment>
<proteinExistence type="inferred from homology"/>
<feature type="domain" description="RNA polymerase sigma-70 region 2" evidence="7">
    <location>
        <begin position="11"/>
        <end position="74"/>
    </location>
</feature>
<sequence length="193" mass="21490">MRDPSGFDEFYRDTSARMVRYGYALTGELAEAQDLVQEAYTRAWRQWRTVSAHPAPEAWIRLVIARLASDRRRRIRGWWTALSRSGPPEPARPPADDTVLVTAALRRLPEHLRQALALHYLFDLPVAAIAEETGVPVGTVTSWLTRGRRELASLLSAPDAVAAPRGPRSAAYGHKPTTPNHHPARLEGATDVE</sequence>
<dbReference type="AlphaFoldDB" id="A0A931FXR2"/>
<dbReference type="Proteomes" id="UP000598146">
    <property type="component" value="Unassembled WGS sequence"/>
</dbReference>
<keyword evidence="4" id="KW-0238">DNA-binding</keyword>
<evidence type="ECO:0000259" key="8">
    <source>
        <dbReference type="Pfam" id="PF08281"/>
    </source>
</evidence>
<dbReference type="GO" id="GO:0003677">
    <property type="term" value="F:DNA binding"/>
    <property type="evidence" value="ECO:0007669"/>
    <property type="project" value="UniProtKB-KW"/>
</dbReference>
<evidence type="ECO:0000256" key="6">
    <source>
        <dbReference type="SAM" id="MobiDB-lite"/>
    </source>
</evidence>
<dbReference type="Gene3D" id="1.10.1740.10">
    <property type="match status" value="1"/>
</dbReference>
<dbReference type="InterPro" id="IPR013325">
    <property type="entry name" value="RNA_pol_sigma_r2"/>
</dbReference>
<evidence type="ECO:0000313" key="9">
    <source>
        <dbReference type="EMBL" id="MBG0562977.1"/>
    </source>
</evidence>
<evidence type="ECO:0000256" key="1">
    <source>
        <dbReference type="ARBA" id="ARBA00010641"/>
    </source>
</evidence>
<comment type="caution">
    <text evidence="9">The sequence shown here is derived from an EMBL/GenBank/DDBJ whole genome shotgun (WGS) entry which is preliminary data.</text>
</comment>
<dbReference type="InterPro" id="IPR007627">
    <property type="entry name" value="RNA_pol_sigma70_r2"/>
</dbReference>
<keyword evidence="5" id="KW-0804">Transcription</keyword>
<evidence type="ECO:0000256" key="3">
    <source>
        <dbReference type="ARBA" id="ARBA00023082"/>
    </source>
</evidence>
<dbReference type="RefSeq" id="WP_196414758.1">
    <property type="nucleotide sequence ID" value="NZ_JADQTO010000006.1"/>
</dbReference>
<gene>
    <name evidence="9" type="ORF">I4J89_16095</name>
</gene>
<dbReference type="InterPro" id="IPR013249">
    <property type="entry name" value="RNA_pol_sigma70_r4_t2"/>
</dbReference>
<evidence type="ECO:0000313" key="10">
    <source>
        <dbReference type="Proteomes" id="UP000598146"/>
    </source>
</evidence>
<dbReference type="InterPro" id="IPR036388">
    <property type="entry name" value="WH-like_DNA-bd_sf"/>
</dbReference>
<keyword evidence="2" id="KW-0805">Transcription regulation</keyword>
<dbReference type="Gene3D" id="1.10.10.10">
    <property type="entry name" value="Winged helix-like DNA-binding domain superfamily/Winged helix DNA-binding domain"/>
    <property type="match status" value="1"/>
</dbReference>
<dbReference type="InterPro" id="IPR039425">
    <property type="entry name" value="RNA_pol_sigma-70-like"/>
</dbReference>
<evidence type="ECO:0000256" key="2">
    <source>
        <dbReference type="ARBA" id="ARBA00023015"/>
    </source>
</evidence>
<dbReference type="InterPro" id="IPR014284">
    <property type="entry name" value="RNA_pol_sigma-70_dom"/>
</dbReference>
<dbReference type="PANTHER" id="PTHR43133">
    <property type="entry name" value="RNA POLYMERASE ECF-TYPE SIGMA FACTO"/>
    <property type="match status" value="1"/>
</dbReference>
<dbReference type="CDD" id="cd06171">
    <property type="entry name" value="Sigma70_r4"/>
    <property type="match status" value="1"/>
</dbReference>
<evidence type="ECO:0000256" key="4">
    <source>
        <dbReference type="ARBA" id="ARBA00023125"/>
    </source>
</evidence>
<dbReference type="Pfam" id="PF08281">
    <property type="entry name" value="Sigma70_r4_2"/>
    <property type="match status" value="1"/>
</dbReference>
<dbReference type="PANTHER" id="PTHR43133:SF50">
    <property type="entry name" value="ECF RNA POLYMERASE SIGMA FACTOR SIGM"/>
    <property type="match status" value="1"/>
</dbReference>
<dbReference type="EMBL" id="JADQTO010000006">
    <property type="protein sequence ID" value="MBG0562977.1"/>
    <property type="molecule type" value="Genomic_DNA"/>
</dbReference>
<dbReference type="SUPFAM" id="SSF88659">
    <property type="entry name" value="Sigma3 and sigma4 domains of RNA polymerase sigma factors"/>
    <property type="match status" value="1"/>
</dbReference>
<feature type="region of interest" description="Disordered" evidence="6">
    <location>
        <begin position="158"/>
        <end position="193"/>
    </location>
</feature>
<protein>
    <submittedName>
        <fullName evidence="9">SigE family RNA polymerase sigma factor</fullName>
    </submittedName>
</protein>
<evidence type="ECO:0000259" key="7">
    <source>
        <dbReference type="Pfam" id="PF04542"/>
    </source>
</evidence>
<dbReference type="GO" id="GO:0016987">
    <property type="term" value="F:sigma factor activity"/>
    <property type="evidence" value="ECO:0007669"/>
    <property type="project" value="UniProtKB-KW"/>
</dbReference>
<dbReference type="Pfam" id="PF04542">
    <property type="entry name" value="Sigma70_r2"/>
    <property type="match status" value="1"/>
</dbReference>
<name>A0A931FXR2_9ACTN</name>
<dbReference type="NCBIfam" id="TIGR02937">
    <property type="entry name" value="sigma70-ECF"/>
    <property type="match status" value="1"/>
</dbReference>
<accession>A0A931FXR2</accession>
<organism evidence="9 10">
    <name type="scientific">Actinoplanes aureus</name>
    <dbReference type="NCBI Taxonomy" id="2792083"/>
    <lineage>
        <taxon>Bacteria</taxon>
        <taxon>Bacillati</taxon>
        <taxon>Actinomycetota</taxon>
        <taxon>Actinomycetes</taxon>
        <taxon>Micromonosporales</taxon>
        <taxon>Micromonosporaceae</taxon>
        <taxon>Actinoplanes</taxon>
    </lineage>
</organism>
<keyword evidence="10" id="KW-1185">Reference proteome</keyword>
<dbReference type="InterPro" id="IPR013324">
    <property type="entry name" value="RNA_pol_sigma_r3/r4-like"/>
</dbReference>
<reference evidence="9" key="1">
    <citation type="submission" date="2020-11" db="EMBL/GenBank/DDBJ databases">
        <title>Isolation and identification of active actinomycetes.</title>
        <authorList>
            <person name="Sun X."/>
        </authorList>
    </citation>
    <scope>NUCLEOTIDE SEQUENCE</scope>
    <source>
        <strain evidence="9">NEAU-A11</strain>
    </source>
</reference>
<dbReference type="GO" id="GO:0006352">
    <property type="term" value="P:DNA-templated transcription initiation"/>
    <property type="evidence" value="ECO:0007669"/>
    <property type="project" value="InterPro"/>
</dbReference>
<evidence type="ECO:0000256" key="5">
    <source>
        <dbReference type="ARBA" id="ARBA00023163"/>
    </source>
</evidence>
<feature type="domain" description="RNA polymerase sigma factor 70 region 4 type 2" evidence="8">
    <location>
        <begin position="101"/>
        <end position="151"/>
    </location>
</feature>
<keyword evidence="3" id="KW-0731">Sigma factor</keyword>
<dbReference type="SUPFAM" id="SSF88946">
    <property type="entry name" value="Sigma2 domain of RNA polymerase sigma factors"/>
    <property type="match status" value="1"/>
</dbReference>